<dbReference type="PANTHER" id="PTHR31671:SF3">
    <property type="entry name" value="DIABETES AND OBESITY REGULATED, ISOFORM G"/>
    <property type="match status" value="1"/>
</dbReference>
<dbReference type="GO" id="GO:0016604">
    <property type="term" value="C:nuclear body"/>
    <property type="evidence" value="ECO:0007669"/>
    <property type="project" value="UniProtKB-SubCell"/>
</dbReference>
<keyword evidence="8" id="KW-0539">Nucleus</keyword>
<comment type="caution">
    <text evidence="12">The sequence shown here is derived from an EMBL/GenBank/DDBJ whole genome shotgun (WGS) entry which is preliminary data.</text>
</comment>
<gene>
    <name evidence="12" type="ORF">FF38_05123</name>
</gene>
<feature type="compositionally biased region" description="Basic residues" evidence="11">
    <location>
        <begin position="84"/>
        <end position="104"/>
    </location>
</feature>
<evidence type="ECO:0000256" key="6">
    <source>
        <dbReference type="ARBA" id="ARBA00023159"/>
    </source>
</evidence>
<dbReference type="STRING" id="7375.A0A0L0C5A9"/>
<feature type="region of interest" description="Disordered" evidence="11">
    <location>
        <begin position="219"/>
        <end position="255"/>
    </location>
</feature>
<feature type="compositionally biased region" description="Low complexity" evidence="11">
    <location>
        <begin position="219"/>
        <end position="231"/>
    </location>
</feature>
<evidence type="ECO:0000256" key="4">
    <source>
        <dbReference type="ARBA" id="ARBA00023006"/>
    </source>
</evidence>
<dbReference type="GO" id="GO:0045893">
    <property type="term" value="P:positive regulation of DNA-templated transcription"/>
    <property type="evidence" value="ECO:0007669"/>
    <property type="project" value="TreeGrafter"/>
</dbReference>
<feature type="non-terminal residue" evidence="12">
    <location>
        <position position="1"/>
    </location>
</feature>
<dbReference type="PANTHER" id="PTHR31671">
    <property type="entry name" value="DIABETES AND OBESITY REGULATED, ISOFORM G"/>
    <property type="match status" value="1"/>
</dbReference>
<feature type="compositionally biased region" description="Polar residues" evidence="11">
    <location>
        <begin position="371"/>
        <end position="380"/>
    </location>
</feature>
<dbReference type="AlphaFoldDB" id="A0A0L0C5A9"/>
<sequence>ALPAFFQKLPTLYPSRIMFSSLASFLFGSNTNCETNSETTAIATATEVIDERNANAVDADNLIEVTSLTPSVTGAGGPGQQLRAIKRGKNKRNNARQQNKRKGLKNSSNSSSSNKALSPLTSKQTKLLTPSDSCDEEEFDEDEWFIVEKEADEEDDSPSRSDSEGENVPVIEVVKTTKPITANAASSLAQQRRLQHINSHSLYSGPRPQKQRNYLQKTRNNTNNRSGNGLSVSTLSPSRTVNDGRNGSGQEAKADGGITRSLYVVTATTPQSDDKPLAINTANGLEAITKMDESWFVTPPPCFTSIGPINMETSPYENLLIEHPSMSVYHSIKTAQEAATESFIKLDIGVNDMAEKQKANETTPKKVGNPQAVQSRSSGSAYRLDRQSVAQLKQELMARNVQNIQTKKERKDICRTAIKRANKVRDVQSRNHTQRRADRQHSKIFSNANNNRKSNCC</sequence>
<evidence type="ECO:0000256" key="7">
    <source>
        <dbReference type="ARBA" id="ARBA00023163"/>
    </source>
</evidence>
<feature type="region of interest" description="Disordered" evidence="11">
    <location>
        <begin position="150"/>
        <end position="169"/>
    </location>
</feature>
<feature type="region of interest" description="Disordered" evidence="11">
    <location>
        <begin position="424"/>
        <end position="457"/>
    </location>
</feature>
<proteinExistence type="predicted"/>
<dbReference type="OrthoDB" id="10041339at2759"/>
<keyword evidence="3" id="KW-0963">Cytoplasm</keyword>
<feature type="compositionally biased region" description="Polar residues" evidence="11">
    <location>
        <begin position="115"/>
        <end position="132"/>
    </location>
</feature>
<evidence type="ECO:0000256" key="5">
    <source>
        <dbReference type="ARBA" id="ARBA00023015"/>
    </source>
</evidence>
<keyword evidence="5" id="KW-0805">Transcription regulation</keyword>
<name>A0A0L0C5A9_LUCCU</name>
<dbReference type="GO" id="GO:0000045">
    <property type="term" value="P:autophagosome assembly"/>
    <property type="evidence" value="ECO:0007669"/>
    <property type="project" value="TreeGrafter"/>
</dbReference>
<accession>A0A0L0C5A9</accession>
<feature type="compositionally biased region" description="Polar residues" evidence="11">
    <location>
        <begin position="443"/>
        <end position="457"/>
    </location>
</feature>
<dbReference type="Pfam" id="PF14839">
    <property type="entry name" value="DOR"/>
    <property type="match status" value="1"/>
</dbReference>
<dbReference type="InterPro" id="IPR029431">
    <property type="entry name" value="TP53INP"/>
</dbReference>
<evidence type="ECO:0000313" key="13">
    <source>
        <dbReference type="Proteomes" id="UP000037069"/>
    </source>
</evidence>
<evidence type="ECO:0008006" key="14">
    <source>
        <dbReference type="Google" id="ProtNLM"/>
    </source>
</evidence>
<reference evidence="12 13" key="1">
    <citation type="journal article" date="2015" name="Nat. Commun.">
        <title>Lucilia cuprina genome unlocks parasitic fly biology to underpin future interventions.</title>
        <authorList>
            <person name="Anstead C.A."/>
            <person name="Korhonen P.K."/>
            <person name="Young N.D."/>
            <person name="Hall R.S."/>
            <person name="Jex A.R."/>
            <person name="Murali S.C."/>
            <person name="Hughes D.S."/>
            <person name="Lee S.F."/>
            <person name="Perry T."/>
            <person name="Stroehlein A.J."/>
            <person name="Ansell B.R."/>
            <person name="Breugelmans B."/>
            <person name="Hofmann A."/>
            <person name="Qu J."/>
            <person name="Dugan S."/>
            <person name="Lee S.L."/>
            <person name="Chao H."/>
            <person name="Dinh H."/>
            <person name="Han Y."/>
            <person name="Doddapaneni H.V."/>
            <person name="Worley K.C."/>
            <person name="Muzny D.M."/>
            <person name="Ioannidis P."/>
            <person name="Waterhouse R.M."/>
            <person name="Zdobnov E.M."/>
            <person name="James P.J."/>
            <person name="Bagnall N.H."/>
            <person name="Kotze A.C."/>
            <person name="Gibbs R.A."/>
            <person name="Richards S."/>
            <person name="Batterham P."/>
            <person name="Gasser R.B."/>
        </authorList>
    </citation>
    <scope>NUCLEOTIDE SEQUENCE [LARGE SCALE GENOMIC DNA]</scope>
    <source>
        <strain evidence="12 13">LS</strain>
        <tissue evidence="12">Full body</tissue>
    </source>
</reference>
<keyword evidence="7" id="KW-0804">Transcription</keyword>
<keyword evidence="6" id="KW-0010">Activator</keyword>
<evidence type="ECO:0000256" key="10">
    <source>
        <dbReference type="ARBA" id="ARBA00034306"/>
    </source>
</evidence>
<organism evidence="12 13">
    <name type="scientific">Lucilia cuprina</name>
    <name type="common">Green bottle fly</name>
    <name type="synonym">Australian sheep blowfly</name>
    <dbReference type="NCBI Taxonomy" id="7375"/>
    <lineage>
        <taxon>Eukaryota</taxon>
        <taxon>Metazoa</taxon>
        <taxon>Ecdysozoa</taxon>
        <taxon>Arthropoda</taxon>
        <taxon>Hexapoda</taxon>
        <taxon>Insecta</taxon>
        <taxon>Pterygota</taxon>
        <taxon>Neoptera</taxon>
        <taxon>Endopterygota</taxon>
        <taxon>Diptera</taxon>
        <taxon>Brachycera</taxon>
        <taxon>Muscomorpha</taxon>
        <taxon>Oestroidea</taxon>
        <taxon>Calliphoridae</taxon>
        <taxon>Luciliinae</taxon>
        <taxon>Lucilia</taxon>
    </lineage>
</organism>
<feature type="compositionally biased region" description="Basic and acidic residues" evidence="11">
    <location>
        <begin position="424"/>
        <end position="441"/>
    </location>
</feature>
<dbReference type="GO" id="GO:0031410">
    <property type="term" value="C:cytoplasmic vesicle"/>
    <property type="evidence" value="ECO:0007669"/>
    <property type="project" value="UniProtKB-KW"/>
</dbReference>
<comment type="subcellular location">
    <subcellularLocation>
        <location evidence="2">Cytoplasm</location>
        <location evidence="2">Cytosol</location>
    </subcellularLocation>
    <subcellularLocation>
        <location evidence="1">Cytoplasmic vesicle</location>
        <location evidence="1">Autophagosome</location>
    </subcellularLocation>
    <subcellularLocation>
        <location evidence="10">Nucleus</location>
        <location evidence="10">Nuclear body</location>
    </subcellularLocation>
</comment>
<keyword evidence="4" id="KW-0072">Autophagy</keyword>
<evidence type="ECO:0000313" key="12">
    <source>
        <dbReference type="EMBL" id="KNC27588.1"/>
    </source>
</evidence>
<keyword evidence="9" id="KW-0968">Cytoplasmic vesicle</keyword>
<evidence type="ECO:0000256" key="8">
    <source>
        <dbReference type="ARBA" id="ARBA00023242"/>
    </source>
</evidence>
<dbReference type="GO" id="GO:0005776">
    <property type="term" value="C:autophagosome"/>
    <property type="evidence" value="ECO:0007669"/>
    <property type="project" value="UniProtKB-SubCell"/>
</dbReference>
<evidence type="ECO:0000256" key="2">
    <source>
        <dbReference type="ARBA" id="ARBA00004514"/>
    </source>
</evidence>
<dbReference type="GO" id="GO:0005829">
    <property type="term" value="C:cytosol"/>
    <property type="evidence" value="ECO:0007669"/>
    <property type="project" value="UniProtKB-SubCell"/>
</dbReference>
<feature type="compositionally biased region" description="Polar residues" evidence="11">
    <location>
        <begin position="232"/>
        <end position="249"/>
    </location>
</feature>
<dbReference type="Proteomes" id="UP000037069">
    <property type="component" value="Unassembled WGS sequence"/>
</dbReference>
<keyword evidence="13" id="KW-1185">Reference proteome</keyword>
<evidence type="ECO:0000256" key="11">
    <source>
        <dbReference type="SAM" id="MobiDB-lite"/>
    </source>
</evidence>
<protein>
    <recommendedName>
        <fullName evidence="14">Tumor protein p53-inducible nuclear protein 1</fullName>
    </recommendedName>
</protein>
<feature type="region of interest" description="Disordered" evidence="11">
    <location>
        <begin position="70"/>
        <end position="139"/>
    </location>
</feature>
<evidence type="ECO:0000256" key="3">
    <source>
        <dbReference type="ARBA" id="ARBA00022490"/>
    </source>
</evidence>
<evidence type="ECO:0000256" key="1">
    <source>
        <dbReference type="ARBA" id="ARBA00004419"/>
    </source>
</evidence>
<feature type="region of interest" description="Disordered" evidence="11">
    <location>
        <begin position="355"/>
        <end position="383"/>
    </location>
</feature>
<evidence type="ECO:0000256" key="9">
    <source>
        <dbReference type="ARBA" id="ARBA00023329"/>
    </source>
</evidence>
<dbReference type="EMBL" id="JRES01000882">
    <property type="protein sequence ID" value="KNC27588.1"/>
    <property type="molecule type" value="Genomic_DNA"/>
</dbReference>